<dbReference type="VEuPathDB" id="CryptoDB:Cvel_29435"/>
<feature type="region of interest" description="Disordered" evidence="1">
    <location>
        <begin position="1"/>
        <end position="89"/>
    </location>
</feature>
<protein>
    <submittedName>
        <fullName evidence="2">Uncharacterized protein</fullName>
    </submittedName>
</protein>
<reference evidence="2" key="1">
    <citation type="submission" date="2014-11" db="EMBL/GenBank/DDBJ databases">
        <authorList>
            <person name="Otto D Thomas"/>
            <person name="Naeem Raeece"/>
        </authorList>
    </citation>
    <scope>NUCLEOTIDE SEQUENCE</scope>
</reference>
<feature type="region of interest" description="Disordered" evidence="1">
    <location>
        <begin position="229"/>
        <end position="248"/>
    </location>
</feature>
<name>A0A0G4HNJ3_9ALVE</name>
<dbReference type="AlphaFoldDB" id="A0A0G4HNJ3"/>
<feature type="region of interest" description="Disordered" evidence="1">
    <location>
        <begin position="191"/>
        <end position="212"/>
    </location>
</feature>
<dbReference type="EMBL" id="CDMZ01003252">
    <property type="protein sequence ID" value="CEM45706.1"/>
    <property type="molecule type" value="Genomic_DNA"/>
</dbReference>
<gene>
    <name evidence="2" type="ORF">Cvel_29435</name>
</gene>
<evidence type="ECO:0000256" key="1">
    <source>
        <dbReference type="SAM" id="MobiDB-lite"/>
    </source>
</evidence>
<accession>A0A0G4HNJ3</accession>
<sequence>MSQSLPSSGGEAQPTEHHIVPTLSFFDSHPSLPSLVTSSELARREAAENGDDTARSPLHQLFLTEEQHQTEPPPADTEGEDGSPTQTAIPTSHSVEAAQVFKEPQEYTHEGLEFLGSIYSESDPAASVSSERHMDWVRQFRIEVPSPAPIRAIRCRSRRQNRRGDIEELSRGARRENDWLEEEIGADSLYETETDHRGETNADPDSQAQLSRLSDVRSEISLTDGLGLLIVTPPRPLPSPPRDSVHSDTYSDDLEWDTTDGVITSTPCRPFSPFPVAAVIPPPPRLASQSARTTTAAPWIQGLSLHLPPPREPQPSSWTDVHAARKRMVKEIHF</sequence>
<feature type="compositionally biased region" description="Polar residues" evidence="1">
    <location>
        <begin position="203"/>
        <end position="212"/>
    </location>
</feature>
<proteinExistence type="predicted"/>
<evidence type="ECO:0000313" key="2">
    <source>
        <dbReference type="EMBL" id="CEM45706.1"/>
    </source>
</evidence>
<organism evidence="2">
    <name type="scientific">Chromera velia CCMP2878</name>
    <dbReference type="NCBI Taxonomy" id="1169474"/>
    <lineage>
        <taxon>Eukaryota</taxon>
        <taxon>Sar</taxon>
        <taxon>Alveolata</taxon>
        <taxon>Colpodellida</taxon>
        <taxon>Chromeraceae</taxon>
        <taxon>Chromera</taxon>
    </lineage>
</organism>